<dbReference type="Proteomes" id="UP001495910">
    <property type="component" value="Unassembled WGS sequence"/>
</dbReference>
<comment type="caution">
    <text evidence="1">The sequence shown here is derived from an EMBL/GenBank/DDBJ whole genome shotgun (WGS) entry which is preliminary data.</text>
</comment>
<gene>
    <name evidence="1" type="ORF">V8G57_07545</name>
</gene>
<protein>
    <recommendedName>
        <fullName evidence="3">Integrase</fullName>
    </recommendedName>
</protein>
<dbReference type="RefSeq" id="WP_342828861.1">
    <property type="nucleotide sequence ID" value="NZ_JBANDC010000004.1"/>
</dbReference>
<evidence type="ECO:0008006" key="3">
    <source>
        <dbReference type="Google" id="ProtNLM"/>
    </source>
</evidence>
<evidence type="ECO:0000313" key="2">
    <source>
        <dbReference type="Proteomes" id="UP001495910"/>
    </source>
</evidence>
<keyword evidence="2" id="KW-1185">Reference proteome</keyword>
<evidence type="ECO:0000313" key="1">
    <source>
        <dbReference type="EMBL" id="MEM4987242.1"/>
    </source>
</evidence>
<proteinExistence type="predicted"/>
<sequence length="682" mass="77185">MKKIKSSAHKSTEKTLFEFVELARSANPFGVVDFDAVTWTVPQKSRASSARKKAILWFNANFVKKTKFENAVPFPEPFGAFVKATICAAERRSNKGLNQTDHMVTVRAFRYLYAGFGIRSSNPVDLMHADFDVAVDLCKKRGEAEASRYRIGVKLASIAKMIDTHRLAPIRIGWTNTVPKETENDVSIQSRHGDDFEEDRRRKLPSDIILAALAEISNLPLNDNDLLRQRALELLICGGWRMGELLTLPKECWREELQETKDGFPIVNQFGKPVIRYGIRDVPGKKAHVQTRTKWLPTIASDLARRAIDDILRITKPFRQIAEFIASNPAGTLLREPWPAVCDDYLLSMQEVERAVGLASSENGASGRQFVALHDELHVYKKETDSGRWIQAIRKGDLEECLATFTRKTEVFPGGEADYALHEMLFVVGVNFFHSKKPTLNGTALLMTDQQLSDYLAGRGESPSIFERTGYRDEDGKPLRVTARQVRHWLNTLANEGGLPEMELSRWMGRTDARHNEPYNHMTGLALARSIREKLQRGEVQGVIADSAIRINDPVKREEFIATRTMAAHVTDLGVCVHDFSGLPCPLHRDCSSCGEHFLEKGNPIQVTYTTELLEETKFQLDLSKKEKRDGTYGVDNWLDHQKQTVERLETILEIHNDPTIPDGMFIHLGTPQPREKNVARR</sequence>
<reference evidence="1 2" key="1">
    <citation type="submission" date="2024-02" db="EMBL/GenBank/DDBJ databases">
        <title>Draft genome sequence of Collimonas sp. strain H4R21, an effective mineral-weathering bacterial strain isolated from the beech rhizosphere.</title>
        <authorList>
            <person name="Morin E."/>
            <person name="Uroz S."/>
            <person name="Leveau J.H.J."/>
            <person name="Kumar R."/>
            <person name="Rey M.W."/>
            <person name="Pham J."/>
        </authorList>
    </citation>
    <scope>NUCLEOTIDE SEQUENCE [LARGE SCALE GENOMIC DNA]</scope>
    <source>
        <strain evidence="1 2">H4R21</strain>
    </source>
</reference>
<organism evidence="1 2">
    <name type="scientific">Collimonas rhizosphaerae</name>
    <dbReference type="NCBI Taxonomy" id="3126357"/>
    <lineage>
        <taxon>Bacteria</taxon>
        <taxon>Pseudomonadati</taxon>
        <taxon>Pseudomonadota</taxon>
        <taxon>Betaproteobacteria</taxon>
        <taxon>Burkholderiales</taxon>
        <taxon>Oxalobacteraceae</taxon>
        <taxon>Collimonas</taxon>
    </lineage>
</organism>
<name>A0ABU9PTC8_9BURK</name>
<accession>A0ABU9PTC8</accession>
<dbReference type="EMBL" id="JBANDC010000004">
    <property type="protein sequence ID" value="MEM4987242.1"/>
    <property type="molecule type" value="Genomic_DNA"/>
</dbReference>